<dbReference type="GO" id="GO:0004343">
    <property type="term" value="F:glucosamine 6-phosphate N-acetyltransferase activity"/>
    <property type="evidence" value="ECO:0007669"/>
    <property type="project" value="TreeGrafter"/>
</dbReference>
<feature type="domain" description="N-acetyltransferase" evidence="1">
    <location>
        <begin position="5"/>
        <end position="144"/>
    </location>
</feature>
<comment type="caution">
    <text evidence="2">The sequence shown here is derived from an EMBL/GenBank/DDBJ whole genome shotgun (WGS) entry which is preliminary data.</text>
</comment>
<dbReference type="AlphaFoldDB" id="A0A0R2L7U6"/>
<dbReference type="InterPro" id="IPR039143">
    <property type="entry name" value="GNPNAT1-like"/>
</dbReference>
<organism evidence="2 3">
    <name type="scientific">Ligilactobacillus pobuzihii</name>
    <dbReference type="NCBI Taxonomy" id="449659"/>
    <lineage>
        <taxon>Bacteria</taxon>
        <taxon>Bacillati</taxon>
        <taxon>Bacillota</taxon>
        <taxon>Bacilli</taxon>
        <taxon>Lactobacillales</taxon>
        <taxon>Lactobacillaceae</taxon>
        <taxon>Ligilactobacillus</taxon>
    </lineage>
</organism>
<proteinExistence type="predicted"/>
<gene>
    <name evidence="2" type="ORF">IV66_GL000441</name>
</gene>
<evidence type="ECO:0000259" key="1">
    <source>
        <dbReference type="PROSITE" id="PS51186"/>
    </source>
</evidence>
<reference evidence="2 3" key="1">
    <citation type="journal article" date="2015" name="Genome Announc.">
        <title>Expanding the biotechnology potential of lactobacilli through comparative genomics of 213 strains and associated genera.</title>
        <authorList>
            <person name="Sun Z."/>
            <person name="Harris H.M."/>
            <person name="McCann A."/>
            <person name="Guo C."/>
            <person name="Argimon S."/>
            <person name="Zhang W."/>
            <person name="Yang X."/>
            <person name="Jeffery I.B."/>
            <person name="Cooney J.C."/>
            <person name="Kagawa T.F."/>
            <person name="Liu W."/>
            <person name="Song Y."/>
            <person name="Salvetti E."/>
            <person name="Wrobel A."/>
            <person name="Rasinkangas P."/>
            <person name="Parkhill J."/>
            <person name="Rea M.C."/>
            <person name="O'Sullivan O."/>
            <person name="Ritari J."/>
            <person name="Douillard F.P."/>
            <person name="Paul Ross R."/>
            <person name="Yang R."/>
            <person name="Briner A.E."/>
            <person name="Felis G.E."/>
            <person name="de Vos W.M."/>
            <person name="Barrangou R."/>
            <person name="Klaenhammer T.R."/>
            <person name="Caufield P.W."/>
            <person name="Cui Y."/>
            <person name="Zhang H."/>
            <person name="O'Toole P.W."/>
        </authorList>
    </citation>
    <scope>NUCLEOTIDE SEQUENCE [LARGE SCALE GENOMIC DNA]</scope>
    <source>
        <strain evidence="2 3">NBRC 103219</strain>
    </source>
</reference>
<name>A0A0R2L7U6_9LACO</name>
<sequence>MVEFKRTTNLNDQVYLDALALRTEVFVKEQNVSPADEIDHEQGPLYFVGYLNSQPVVTARVIEEDAGIWHIQRVAVKSEFRKRSLGTEVLREIEDVAYSKHIQLLTLGAQDQAQNFYLKLGYQVKGSGFLDAGIKHHRMDKILD</sequence>
<dbReference type="Proteomes" id="UP000051886">
    <property type="component" value="Unassembled WGS sequence"/>
</dbReference>
<evidence type="ECO:0000313" key="2">
    <source>
        <dbReference type="EMBL" id="KRN97520.1"/>
    </source>
</evidence>
<accession>A0A0R2L7U6</accession>
<dbReference type="STRING" id="449659.IV66_GL000441"/>
<dbReference type="SUPFAM" id="SSF55729">
    <property type="entry name" value="Acyl-CoA N-acyltransferases (Nat)"/>
    <property type="match status" value="1"/>
</dbReference>
<evidence type="ECO:0000313" key="3">
    <source>
        <dbReference type="Proteomes" id="UP000051886"/>
    </source>
</evidence>
<keyword evidence="2" id="KW-0808">Transferase</keyword>
<protein>
    <submittedName>
        <fullName evidence="2">Acetyltransferase</fullName>
    </submittedName>
</protein>
<dbReference type="PANTHER" id="PTHR13355">
    <property type="entry name" value="GLUCOSAMINE 6-PHOSPHATE N-ACETYLTRANSFERASE"/>
    <property type="match status" value="1"/>
</dbReference>
<dbReference type="Pfam" id="PF13673">
    <property type="entry name" value="Acetyltransf_10"/>
    <property type="match status" value="1"/>
</dbReference>
<keyword evidence="3" id="KW-1185">Reference proteome</keyword>
<dbReference type="RefSeq" id="WP_017866910.1">
    <property type="nucleotide sequence ID" value="NZ_BJYB01000022.1"/>
</dbReference>
<dbReference type="PANTHER" id="PTHR13355:SF11">
    <property type="entry name" value="GLUCOSAMINE 6-PHOSPHATE N-ACETYLTRANSFERASE"/>
    <property type="match status" value="1"/>
</dbReference>
<dbReference type="PROSITE" id="PS51186">
    <property type="entry name" value="GNAT"/>
    <property type="match status" value="1"/>
</dbReference>
<dbReference type="Gene3D" id="3.40.630.30">
    <property type="match status" value="1"/>
</dbReference>
<dbReference type="CDD" id="cd04301">
    <property type="entry name" value="NAT_SF"/>
    <property type="match status" value="1"/>
</dbReference>
<dbReference type="InterPro" id="IPR016181">
    <property type="entry name" value="Acyl_CoA_acyltransferase"/>
</dbReference>
<dbReference type="PATRIC" id="fig|449659.4.peg.442"/>
<dbReference type="EMBL" id="JQCN01000060">
    <property type="protein sequence ID" value="KRN97520.1"/>
    <property type="molecule type" value="Genomic_DNA"/>
</dbReference>
<dbReference type="OrthoDB" id="9796171at2"/>
<dbReference type="InterPro" id="IPR000182">
    <property type="entry name" value="GNAT_dom"/>
</dbReference>